<name>A0A5T8BDH9_SALER</name>
<organism evidence="2">
    <name type="scientific">Salmonella enterica</name>
    <name type="common">Salmonella choleraesuis</name>
    <dbReference type="NCBI Taxonomy" id="28901"/>
    <lineage>
        <taxon>Bacteria</taxon>
        <taxon>Pseudomonadati</taxon>
        <taxon>Pseudomonadota</taxon>
        <taxon>Gammaproteobacteria</taxon>
        <taxon>Enterobacterales</taxon>
        <taxon>Enterobacteriaceae</taxon>
        <taxon>Salmonella</taxon>
    </lineage>
</organism>
<sequence>MTKAISVHNSRIPLVEYQGQRVVTFAMVDKAHQRPEGTAKAAFNRNRHRFIEDRHFFALTGDVLRTQSFNSIFPARTRKGILITEMGYMLLVKPFNDDLSWKIQEELITAYFRHFPQFPDLQEVHIPEIKELAAMPLTEAQNLLAIADRESFTEHGQKGSAGMILRREELKKLRPALCLIGERSQLSLPGVSHE</sequence>
<dbReference type="Pfam" id="PF10543">
    <property type="entry name" value="ORF6N"/>
    <property type="match status" value="1"/>
</dbReference>
<reference evidence="2" key="1">
    <citation type="submission" date="2018-07" db="EMBL/GenBank/DDBJ databases">
        <authorList>
            <consortium name="PulseNet: The National Subtyping Network for Foodborne Disease Surveillance"/>
            <person name="Tarr C.L."/>
            <person name="Trees E."/>
            <person name="Katz L.S."/>
            <person name="Carleton-Romer H.A."/>
            <person name="Stroika S."/>
            <person name="Kucerova Z."/>
            <person name="Roache K.F."/>
            <person name="Sabol A.L."/>
            <person name="Besser J."/>
            <person name="Gerner-Smidt P."/>
        </authorList>
    </citation>
    <scope>NUCLEOTIDE SEQUENCE</scope>
    <source>
        <strain evidence="2">PNUSAS044948</strain>
    </source>
</reference>
<dbReference type="InterPro" id="IPR018873">
    <property type="entry name" value="KilA-N_DNA-bd_domain"/>
</dbReference>
<comment type="caution">
    <text evidence="2">The sequence shown here is derived from an EMBL/GenBank/DDBJ whole genome shotgun (WGS) entry which is preliminary data.</text>
</comment>
<proteinExistence type="predicted"/>
<feature type="domain" description="KilA-N DNA-binding" evidence="1">
    <location>
        <begin position="14"/>
        <end position="93"/>
    </location>
</feature>
<evidence type="ECO:0000313" key="2">
    <source>
        <dbReference type="EMBL" id="EBN4402000.1"/>
    </source>
</evidence>
<dbReference type="AlphaFoldDB" id="A0A5T8BDH9"/>
<accession>A0A5T8BDH9</accession>
<protein>
    <submittedName>
        <fullName evidence="2">ORF6N domain-containing protein</fullName>
    </submittedName>
</protein>
<evidence type="ECO:0000259" key="1">
    <source>
        <dbReference type="Pfam" id="PF10543"/>
    </source>
</evidence>
<gene>
    <name evidence="2" type="ORF">DSA09_18240</name>
</gene>
<dbReference type="EMBL" id="AAGFSO010000013">
    <property type="protein sequence ID" value="EBN4402000.1"/>
    <property type="molecule type" value="Genomic_DNA"/>
</dbReference>